<dbReference type="Proteomes" id="UP000215335">
    <property type="component" value="Unassembled WGS sequence"/>
</dbReference>
<dbReference type="AlphaFoldDB" id="A0A232EHQ5"/>
<accession>A0A232EHQ5</accession>
<keyword evidence="2" id="KW-1185">Reference proteome</keyword>
<evidence type="ECO:0000313" key="1">
    <source>
        <dbReference type="EMBL" id="OXU17873.1"/>
    </source>
</evidence>
<dbReference type="EMBL" id="NNAY01004457">
    <property type="protein sequence ID" value="OXU17873.1"/>
    <property type="molecule type" value="Genomic_DNA"/>
</dbReference>
<organism evidence="1 2">
    <name type="scientific">Trichomalopsis sarcophagae</name>
    <dbReference type="NCBI Taxonomy" id="543379"/>
    <lineage>
        <taxon>Eukaryota</taxon>
        <taxon>Metazoa</taxon>
        <taxon>Ecdysozoa</taxon>
        <taxon>Arthropoda</taxon>
        <taxon>Hexapoda</taxon>
        <taxon>Insecta</taxon>
        <taxon>Pterygota</taxon>
        <taxon>Neoptera</taxon>
        <taxon>Endopterygota</taxon>
        <taxon>Hymenoptera</taxon>
        <taxon>Apocrita</taxon>
        <taxon>Proctotrupomorpha</taxon>
        <taxon>Chalcidoidea</taxon>
        <taxon>Pteromalidae</taxon>
        <taxon>Pteromalinae</taxon>
        <taxon>Trichomalopsis</taxon>
    </lineage>
</organism>
<sequence>MTASTVEQGVADKTYSTTALKRMLKKKSPMYLLMYLLIILKNTVGEKVADEESIPCREYSFLWVAKLFAQVVIGHEPCTCSIRLLEEGRGTALDPVSLCAIRDATPLV</sequence>
<feature type="non-terminal residue" evidence="1">
    <location>
        <position position="108"/>
    </location>
</feature>
<reference evidence="1 2" key="1">
    <citation type="journal article" date="2017" name="Curr. Biol.">
        <title>The Evolution of Venom by Co-option of Single-Copy Genes.</title>
        <authorList>
            <person name="Martinson E.O."/>
            <person name="Mrinalini"/>
            <person name="Kelkar Y.D."/>
            <person name="Chang C.H."/>
            <person name="Werren J.H."/>
        </authorList>
    </citation>
    <scope>NUCLEOTIDE SEQUENCE [LARGE SCALE GENOMIC DNA]</scope>
    <source>
        <strain evidence="1 2">Alberta</strain>
        <tissue evidence="1">Whole body</tissue>
    </source>
</reference>
<comment type="caution">
    <text evidence="1">The sequence shown here is derived from an EMBL/GenBank/DDBJ whole genome shotgun (WGS) entry which is preliminary data.</text>
</comment>
<name>A0A232EHQ5_9HYME</name>
<evidence type="ECO:0000313" key="2">
    <source>
        <dbReference type="Proteomes" id="UP000215335"/>
    </source>
</evidence>
<proteinExistence type="predicted"/>
<gene>
    <name evidence="1" type="ORF">TSAR_001540</name>
</gene>
<protein>
    <submittedName>
        <fullName evidence="1">Uncharacterized protein</fullName>
    </submittedName>
</protein>